<keyword evidence="3" id="KW-1185">Reference proteome</keyword>
<protein>
    <submittedName>
        <fullName evidence="2">Uncharacterized protein</fullName>
    </submittedName>
</protein>
<feature type="transmembrane region" description="Helical" evidence="1">
    <location>
        <begin position="24"/>
        <end position="51"/>
    </location>
</feature>
<dbReference type="KEGG" id="acae:HYG86_00995"/>
<gene>
    <name evidence="2" type="ORF">HYG86_00995</name>
</gene>
<dbReference type="AlphaFoldDB" id="A0A7G9W436"/>
<reference evidence="2 3" key="1">
    <citation type="submission" date="2020-07" db="EMBL/GenBank/DDBJ databases">
        <title>Alkalicella. sp. LB2 genome.</title>
        <authorList>
            <person name="Postec A."/>
            <person name="Quemeneur M."/>
        </authorList>
    </citation>
    <scope>NUCLEOTIDE SEQUENCE [LARGE SCALE GENOMIC DNA]</scope>
    <source>
        <strain evidence="2 3">LB2</strain>
    </source>
</reference>
<organism evidence="2 3">
    <name type="scientific">Alkalicella caledoniensis</name>
    <dbReference type="NCBI Taxonomy" id="2731377"/>
    <lineage>
        <taxon>Bacteria</taxon>
        <taxon>Bacillati</taxon>
        <taxon>Bacillota</taxon>
        <taxon>Clostridia</taxon>
        <taxon>Eubacteriales</taxon>
        <taxon>Proteinivoracaceae</taxon>
        <taxon>Alkalicella</taxon>
    </lineage>
</organism>
<proteinExistence type="predicted"/>
<sequence>MATETSTCCYMLGLMAGIPTATCWVFISFVFGVVVILVLFSILVFGVVFGLTETGLIGNHAGSWAGRKRRLGDTMLGRK</sequence>
<keyword evidence="1" id="KW-1133">Transmembrane helix</keyword>
<evidence type="ECO:0000313" key="2">
    <source>
        <dbReference type="EMBL" id="QNO13448.1"/>
    </source>
</evidence>
<dbReference type="Proteomes" id="UP000516160">
    <property type="component" value="Chromosome"/>
</dbReference>
<evidence type="ECO:0000313" key="3">
    <source>
        <dbReference type="Proteomes" id="UP000516160"/>
    </source>
</evidence>
<accession>A0A7G9W436</accession>
<dbReference type="RefSeq" id="WP_213167116.1">
    <property type="nucleotide sequence ID" value="NZ_CP058559.1"/>
</dbReference>
<evidence type="ECO:0000256" key="1">
    <source>
        <dbReference type="SAM" id="Phobius"/>
    </source>
</evidence>
<name>A0A7G9W436_ALKCA</name>
<keyword evidence="1" id="KW-0472">Membrane</keyword>
<keyword evidence="1" id="KW-0812">Transmembrane</keyword>
<dbReference type="EMBL" id="CP058559">
    <property type="protein sequence ID" value="QNO13448.1"/>
    <property type="molecule type" value="Genomic_DNA"/>
</dbReference>